<gene>
    <name evidence="1" type="ORF">X801_07555</name>
</gene>
<proteinExistence type="predicted"/>
<dbReference type="AlphaFoldDB" id="A0A1S8WQF0"/>
<dbReference type="EMBL" id="KV896933">
    <property type="protein sequence ID" value="OON16631.1"/>
    <property type="molecule type" value="Genomic_DNA"/>
</dbReference>
<protein>
    <submittedName>
        <fullName evidence="1">Uncharacterized protein</fullName>
    </submittedName>
</protein>
<dbReference type="Proteomes" id="UP000243686">
    <property type="component" value="Unassembled WGS sequence"/>
</dbReference>
<reference evidence="1 2" key="1">
    <citation type="submission" date="2015-03" db="EMBL/GenBank/DDBJ databases">
        <title>Draft genome of the nematode, Opisthorchis viverrini.</title>
        <authorList>
            <person name="Mitreva M."/>
        </authorList>
    </citation>
    <scope>NUCLEOTIDE SEQUENCE [LARGE SCALE GENOMIC DNA]</scope>
    <source>
        <strain evidence="1">Khon Kaen</strain>
    </source>
</reference>
<evidence type="ECO:0000313" key="2">
    <source>
        <dbReference type="Proteomes" id="UP000243686"/>
    </source>
</evidence>
<keyword evidence="2" id="KW-1185">Reference proteome</keyword>
<name>A0A1S8WQF0_OPIVI</name>
<accession>A0A1S8WQF0</accession>
<sequence length="68" mass="7627">MSYKAAFRGVEFMSKGVIQDLSSIAIDNRSAIQSRFGLVSWFSSVKCRDRSTKHLVEASLSRLNQLSD</sequence>
<organism evidence="1 2">
    <name type="scientific">Opisthorchis viverrini</name>
    <name type="common">Southeast Asian liver fluke</name>
    <dbReference type="NCBI Taxonomy" id="6198"/>
    <lineage>
        <taxon>Eukaryota</taxon>
        <taxon>Metazoa</taxon>
        <taxon>Spiralia</taxon>
        <taxon>Lophotrochozoa</taxon>
        <taxon>Platyhelminthes</taxon>
        <taxon>Trematoda</taxon>
        <taxon>Digenea</taxon>
        <taxon>Opisthorchiida</taxon>
        <taxon>Opisthorchiata</taxon>
        <taxon>Opisthorchiidae</taxon>
        <taxon>Opisthorchis</taxon>
    </lineage>
</organism>
<evidence type="ECO:0000313" key="1">
    <source>
        <dbReference type="EMBL" id="OON16631.1"/>
    </source>
</evidence>